<accession>A0A645HW11</accession>
<name>A0A645HW11_9ZZZZ</name>
<comment type="caution">
    <text evidence="1">The sequence shown here is derived from an EMBL/GenBank/DDBJ whole genome shotgun (WGS) entry which is preliminary data.</text>
</comment>
<protein>
    <submittedName>
        <fullName evidence="1">Uncharacterized protein</fullName>
    </submittedName>
</protein>
<evidence type="ECO:0000313" key="1">
    <source>
        <dbReference type="EMBL" id="MPN42379.1"/>
    </source>
</evidence>
<sequence length="177" mass="19549">MFEGINKEKWDQAEAGFNNLQTIWVSAKPLVGDKKGVKEADKALQELSTAIAGKKITSSYENLNKFMGSIGDIAKSYKLSPLSSIIGVSNAVRNVNFYVEDKDWPKAASKVKELEGVWGNAKPTMEQVGILAEVTRTHSLVKQMKDAVNAENRGAIEEHTANLNESLGYIRNFFRGK</sequence>
<dbReference type="AlphaFoldDB" id="A0A645HW11"/>
<organism evidence="1">
    <name type="scientific">bioreactor metagenome</name>
    <dbReference type="NCBI Taxonomy" id="1076179"/>
    <lineage>
        <taxon>unclassified sequences</taxon>
        <taxon>metagenomes</taxon>
        <taxon>ecological metagenomes</taxon>
    </lineage>
</organism>
<gene>
    <name evidence="1" type="ORF">SDC9_189936</name>
</gene>
<proteinExistence type="predicted"/>
<reference evidence="1" key="1">
    <citation type="submission" date="2019-08" db="EMBL/GenBank/DDBJ databases">
        <authorList>
            <person name="Kucharzyk K."/>
            <person name="Murdoch R.W."/>
            <person name="Higgins S."/>
            <person name="Loffler F."/>
        </authorList>
    </citation>
    <scope>NUCLEOTIDE SEQUENCE</scope>
</reference>
<dbReference type="EMBL" id="VSSQ01100089">
    <property type="protein sequence ID" value="MPN42379.1"/>
    <property type="molecule type" value="Genomic_DNA"/>
</dbReference>